<dbReference type="GO" id="GO:0017000">
    <property type="term" value="P:antibiotic biosynthetic process"/>
    <property type="evidence" value="ECO:0007669"/>
    <property type="project" value="UniProtKB-KW"/>
</dbReference>
<dbReference type="KEGG" id="ccau:EG346_15020"/>
<comment type="cofactor">
    <cofactor evidence="1">
        <name>Fe(2+)</name>
        <dbReference type="ChEBI" id="CHEBI:29033"/>
    </cofactor>
</comment>
<evidence type="ECO:0000313" key="7">
    <source>
        <dbReference type="Proteomes" id="UP000255224"/>
    </source>
</evidence>
<reference evidence="6 7" key="1">
    <citation type="submission" date="2018-06" db="EMBL/GenBank/DDBJ databases">
        <authorList>
            <consortium name="Pathogen Informatics"/>
            <person name="Doyle S."/>
        </authorList>
    </citation>
    <scope>NUCLEOTIDE SEQUENCE [LARGE SCALE GENOMIC DNA]</scope>
    <source>
        <strain evidence="6 7">NCTC13533</strain>
    </source>
</reference>
<keyword evidence="2" id="KW-0560">Oxidoreductase</keyword>
<dbReference type="PANTHER" id="PTHR10696:SF56">
    <property type="entry name" value="TAUD_TFDA-LIKE DOMAIN-CONTAINING PROTEIN"/>
    <property type="match status" value="1"/>
</dbReference>
<dbReference type="PANTHER" id="PTHR10696">
    <property type="entry name" value="GAMMA-BUTYROBETAINE HYDROXYLASE-RELATED"/>
    <property type="match status" value="1"/>
</dbReference>
<keyword evidence="8" id="KW-1185">Reference proteome</keyword>
<dbReference type="EMBL" id="CP033920">
    <property type="protein sequence ID" value="AZA49410.1"/>
    <property type="molecule type" value="Genomic_DNA"/>
</dbReference>
<evidence type="ECO:0000313" key="8">
    <source>
        <dbReference type="Proteomes" id="UP000273270"/>
    </source>
</evidence>
<dbReference type="Gene3D" id="3.60.130.10">
    <property type="entry name" value="Clavaminate synthase-like"/>
    <property type="match status" value="1"/>
</dbReference>
<organism evidence="6 7">
    <name type="scientific">Chryseobacterium carnipullorum</name>
    <dbReference type="NCBI Taxonomy" id="1124835"/>
    <lineage>
        <taxon>Bacteria</taxon>
        <taxon>Pseudomonadati</taxon>
        <taxon>Bacteroidota</taxon>
        <taxon>Flavobacteriia</taxon>
        <taxon>Flavobacteriales</taxon>
        <taxon>Weeksellaceae</taxon>
        <taxon>Chryseobacterium group</taxon>
        <taxon>Chryseobacterium</taxon>
    </lineage>
</organism>
<dbReference type="Pfam" id="PF02668">
    <property type="entry name" value="TauD"/>
    <property type="match status" value="1"/>
</dbReference>
<evidence type="ECO:0000256" key="2">
    <source>
        <dbReference type="ARBA" id="ARBA00023002"/>
    </source>
</evidence>
<evidence type="ECO:0000259" key="4">
    <source>
        <dbReference type="Pfam" id="PF02668"/>
    </source>
</evidence>
<proteinExistence type="predicted"/>
<evidence type="ECO:0000313" key="6">
    <source>
        <dbReference type="EMBL" id="STC94285.1"/>
    </source>
</evidence>
<accession>A0A376DRK1</accession>
<protein>
    <submittedName>
        <fullName evidence="6">Peptide synthase</fullName>
    </submittedName>
    <submittedName>
        <fullName evidence="5">TauD/TfdA family dioxygenase</fullName>
    </submittedName>
</protein>
<dbReference type="RefSeq" id="WP_123879624.1">
    <property type="nucleotide sequence ID" value="NZ_CP033920.1"/>
</dbReference>
<dbReference type="GO" id="GO:0016706">
    <property type="term" value="F:2-oxoglutarate-dependent dioxygenase activity"/>
    <property type="evidence" value="ECO:0007669"/>
    <property type="project" value="UniProtKB-ARBA"/>
</dbReference>
<dbReference type="InterPro" id="IPR050411">
    <property type="entry name" value="AlphaKG_dependent_hydroxylases"/>
</dbReference>
<sequence length="319" mass="37035">MDAEKLESFNGIDMVYHVENKEVSPLDWAKENQEEVKTILEKTGILLIRGFNEVNENDFGGILSLLLGAELIDYTFRSTPRTELGNKIFTATEYHQTEWIPQHNENSYSNKWPSKIGFLCKVKADKMGNTPISDSRIAYNEIPAEIREEFERKKIMYVRNYSNIDLPWEEVFQTHDKNEVEAYCKANNILAEWTPNGLRTKQINQATLVHPDTNDKLWFNQAHLFHVSNLDSELREDLIAILGEDNLPRNTYFGDGSPIDPKVLDVIREVYDKTKISFDWQENDLLLLDNMLYTHGREPFEGKRKVLVGMAKEYSLPLN</sequence>
<reference evidence="8" key="2">
    <citation type="submission" date="2018-11" db="EMBL/GenBank/DDBJ databases">
        <title>Proposal to divide the Flavobacteriaceae and reorganize its genera based on Amino Acid Identity values calculated from whole genome sequences.</title>
        <authorList>
            <person name="Nicholson A.C."/>
            <person name="Gulvik C.A."/>
            <person name="Whitney A.M."/>
            <person name="Humrighouse B.W."/>
            <person name="Bell M."/>
            <person name="Holmes B."/>
            <person name="Steigerwalt A.G."/>
            <person name="Villarma A."/>
            <person name="Sheth M."/>
            <person name="Batra D."/>
            <person name="Pryor J."/>
            <person name="Bernardet J.-F."/>
            <person name="Hugo C."/>
            <person name="Kampfer P."/>
            <person name="Newman J."/>
            <person name="McQuiston J.R."/>
        </authorList>
    </citation>
    <scope>NUCLEOTIDE SEQUENCE [LARGE SCALE GENOMIC DNA]</scope>
    <source>
        <strain evidence="8">G0188</strain>
    </source>
</reference>
<name>A0A376DRK1_CHRCU</name>
<dbReference type="EMBL" id="UFVQ01000003">
    <property type="protein sequence ID" value="STC94285.1"/>
    <property type="molecule type" value="Genomic_DNA"/>
</dbReference>
<dbReference type="AlphaFoldDB" id="A0A376DRK1"/>
<gene>
    <name evidence="5" type="ORF">EG346_15020</name>
    <name evidence="6" type="ORF">NCTC13533_01500</name>
</gene>
<dbReference type="InterPro" id="IPR042098">
    <property type="entry name" value="TauD-like_sf"/>
</dbReference>
<dbReference type="OrthoDB" id="9769888at2"/>
<dbReference type="Proteomes" id="UP000273270">
    <property type="component" value="Chromosome"/>
</dbReference>
<evidence type="ECO:0000256" key="3">
    <source>
        <dbReference type="ARBA" id="ARBA00023194"/>
    </source>
</evidence>
<dbReference type="InterPro" id="IPR003819">
    <property type="entry name" value="TauD/TfdA-like"/>
</dbReference>
<keyword evidence="3" id="KW-0045">Antibiotic biosynthesis</keyword>
<reference evidence="5" key="3">
    <citation type="submission" date="2018-11" db="EMBL/GenBank/DDBJ databases">
        <title>Proposal to divide the Flavobacteriaceae and reorganize its genera based on Amino Acid Identity values calculated from whole genome sequences.</title>
        <authorList>
            <person name="Nicholson A.C."/>
            <person name="Gulvik C.A."/>
            <person name="Whitney A.M."/>
            <person name="Humrighouse B.W."/>
            <person name="Bell M."/>
            <person name="Holmes B."/>
            <person name="Steigerwalt A."/>
            <person name="Villarma A."/>
            <person name="Sheth M."/>
            <person name="Batra D."/>
            <person name="Pryor J."/>
            <person name="Bernardet J.-F."/>
            <person name="Hugo C."/>
            <person name="Kampfer P."/>
            <person name="Newman J."/>
            <person name="Mcquiston J.R."/>
        </authorList>
    </citation>
    <scope>NUCLEOTIDE SEQUENCE [LARGE SCALE GENOMIC DNA]</scope>
    <source>
        <strain evidence="5">G0188</strain>
    </source>
</reference>
<keyword evidence="5" id="KW-0223">Dioxygenase</keyword>
<evidence type="ECO:0000256" key="1">
    <source>
        <dbReference type="ARBA" id="ARBA00001954"/>
    </source>
</evidence>
<feature type="domain" description="TauD/TfdA-like" evidence="4">
    <location>
        <begin position="25"/>
        <end position="309"/>
    </location>
</feature>
<accession>A0A3G6N8J8</accession>
<dbReference type="Proteomes" id="UP000255224">
    <property type="component" value="Unassembled WGS sequence"/>
</dbReference>
<dbReference type="SUPFAM" id="SSF51197">
    <property type="entry name" value="Clavaminate synthase-like"/>
    <property type="match status" value="1"/>
</dbReference>
<evidence type="ECO:0000313" key="5">
    <source>
        <dbReference type="EMBL" id="AZA49410.1"/>
    </source>
</evidence>